<evidence type="ECO:0000256" key="2">
    <source>
        <dbReference type="ARBA" id="ARBA00022448"/>
    </source>
</evidence>
<dbReference type="InterPro" id="IPR058533">
    <property type="entry name" value="Cation_efflux_TM"/>
</dbReference>
<feature type="transmembrane region" description="Helical" evidence="6">
    <location>
        <begin position="180"/>
        <end position="198"/>
    </location>
</feature>
<dbReference type="RefSeq" id="WP_126814179.1">
    <property type="nucleotide sequence ID" value="NZ_NGKC01000011.1"/>
</dbReference>
<dbReference type="Gene3D" id="1.20.1510.10">
    <property type="entry name" value="Cation efflux protein transmembrane domain"/>
    <property type="match status" value="1"/>
</dbReference>
<proteinExistence type="predicted"/>
<dbReference type="Proteomes" id="UP000286773">
    <property type="component" value="Unassembled WGS sequence"/>
</dbReference>
<dbReference type="OrthoDB" id="2388015at2"/>
<feature type="domain" description="Cation efflux protein transmembrane" evidence="7">
    <location>
        <begin position="10"/>
        <end position="207"/>
    </location>
</feature>
<dbReference type="GO" id="GO:0005886">
    <property type="term" value="C:plasma membrane"/>
    <property type="evidence" value="ECO:0007669"/>
    <property type="project" value="TreeGrafter"/>
</dbReference>
<feature type="transmembrane region" description="Helical" evidence="6">
    <location>
        <begin position="12"/>
        <end position="30"/>
    </location>
</feature>
<keyword evidence="5 6" id="KW-0472">Membrane</keyword>
<evidence type="ECO:0000256" key="3">
    <source>
        <dbReference type="ARBA" id="ARBA00022692"/>
    </source>
</evidence>
<evidence type="ECO:0000256" key="1">
    <source>
        <dbReference type="ARBA" id="ARBA00004141"/>
    </source>
</evidence>
<evidence type="ECO:0000256" key="5">
    <source>
        <dbReference type="ARBA" id="ARBA00023136"/>
    </source>
</evidence>
<reference evidence="8 9" key="1">
    <citation type="submission" date="2017-05" db="EMBL/GenBank/DDBJ databases">
        <title>Vagococcus spp. assemblies.</title>
        <authorList>
            <person name="Gulvik C.A."/>
        </authorList>
    </citation>
    <scope>NUCLEOTIDE SEQUENCE [LARGE SCALE GENOMIC DNA]</scope>
    <source>
        <strain evidence="8 9">LMG 24798</strain>
    </source>
</reference>
<name>A0A430ARG4_9ENTE</name>
<evidence type="ECO:0000313" key="9">
    <source>
        <dbReference type="Proteomes" id="UP000286773"/>
    </source>
</evidence>
<feature type="transmembrane region" description="Helical" evidence="6">
    <location>
        <begin position="111"/>
        <end position="133"/>
    </location>
</feature>
<dbReference type="InterPro" id="IPR050291">
    <property type="entry name" value="CDF_Transporter"/>
</dbReference>
<dbReference type="SUPFAM" id="SSF161111">
    <property type="entry name" value="Cation efflux protein transmembrane domain-like"/>
    <property type="match status" value="1"/>
</dbReference>
<sequence length="302" mass="33652">MKESVSTTLIRSMSCGLIYSIMSIVCGWLFHSSIIMLDGFFTIISTVMSLVSLYIAKYIQKEDFVNFPFGKEVLAPLIVMINYIIILIVSVIGINDALAGMIMDHTIETDYVVGLVYAVISMFTCLVVVKLLARGAGSHQLITVEIKQWRFGMFFSLGVLVSFIVALLLEGLGYHRLSQLIDPLVSIGITLSFMVIAFKEIKQSLREVLNGTPKLAIKEKITSIITHSFSGYCIKQRVIRTAKVGDRLIVEIDVVIAPDTVLDTVLEQDKLRHRLQTYLTAACHSHNIWLNLNFTGDAALLD</sequence>
<dbReference type="GO" id="GO:0015341">
    <property type="term" value="F:zinc efflux antiporter activity"/>
    <property type="evidence" value="ECO:0007669"/>
    <property type="project" value="TreeGrafter"/>
</dbReference>
<keyword evidence="2" id="KW-0813">Transport</keyword>
<organism evidence="8 9">
    <name type="scientific">Vagococcus acidifermentans</name>
    <dbReference type="NCBI Taxonomy" id="564710"/>
    <lineage>
        <taxon>Bacteria</taxon>
        <taxon>Bacillati</taxon>
        <taxon>Bacillota</taxon>
        <taxon>Bacilli</taxon>
        <taxon>Lactobacillales</taxon>
        <taxon>Enterococcaceae</taxon>
        <taxon>Vagococcus</taxon>
    </lineage>
</organism>
<evidence type="ECO:0000259" key="7">
    <source>
        <dbReference type="Pfam" id="PF01545"/>
    </source>
</evidence>
<dbReference type="EMBL" id="NGKC01000011">
    <property type="protein sequence ID" value="RSU10652.1"/>
    <property type="molecule type" value="Genomic_DNA"/>
</dbReference>
<comment type="caution">
    <text evidence="8">The sequence shown here is derived from an EMBL/GenBank/DDBJ whole genome shotgun (WGS) entry which is preliminary data.</text>
</comment>
<dbReference type="AlphaFoldDB" id="A0A430ARG4"/>
<dbReference type="GO" id="GO:0015093">
    <property type="term" value="F:ferrous iron transmembrane transporter activity"/>
    <property type="evidence" value="ECO:0007669"/>
    <property type="project" value="TreeGrafter"/>
</dbReference>
<accession>A0A430ARG4</accession>
<dbReference type="GO" id="GO:0006882">
    <property type="term" value="P:intracellular zinc ion homeostasis"/>
    <property type="evidence" value="ECO:0007669"/>
    <property type="project" value="TreeGrafter"/>
</dbReference>
<feature type="transmembrane region" description="Helical" evidence="6">
    <location>
        <begin position="36"/>
        <end position="56"/>
    </location>
</feature>
<evidence type="ECO:0000313" key="8">
    <source>
        <dbReference type="EMBL" id="RSU10652.1"/>
    </source>
</evidence>
<dbReference type="GO" id="GO:0015086">
    <property type="term" value="F:cadmium ion transmembrane transporter activity"/>
    <property type="evidence" value="ECO:0007669"/>
    <property type="project" value="TreeGrafter"/>
</dbReference>
<feature type="transmembrane region" description="Helical" evidence="6">
    <location>
        <begin position="154"/>
        <end position="174"/>
    </location>
</feature>
<dbReference type="Pfam" id="PF01545">
    <property type="entry name" value="Cation_efflux"/>
    <property type="match status" value="1"/>
</dbReference>
<feature type="transmembrane region" description="Helical" evidence="6">
    <location>
        <begin position="77"/>
        <end position="99"/>
    </location>
</feature>
<keyword evidence="3 6" id="KW-0812">Transmembrane</keyword>
<keyword evidence="4 6" id="KW-1133">Transmembrane helix</keyword>
<dbReference type="PANTHER" id="PTHR43840">
    <property type="entry name" value="MITOCHONDRIAL METAL TRANSPORTER 1-RELATED"/>
    <property type="match status" value="1"/>
</dbReference>
<keyword evidence="9" id="KW-1185">Reference proteome</keyword>
<dbReference type="InterPro" id="IPR027469">
    <property type="entry name" value="Cation_efflux_TMD_sf"/>
</dbReference>
<evidence type="ECO:0000256" key="4">
    <source>
        <dbReference type="ARBA" id="ARBA00022989"/>
    </source>
</evidence>
<evidence type="ECO:0000256" key="6">
    <source>
        <dbReference type="SAM" id="Phobius"/>
    </source>
</evidence>
<gene>
    <name evidence="8" type="ORF">CBF27_10060</name>
</gene>
<protein>
    <recommendedName>
        <fullName evidence="7">Cation efflux protein transmembrane domain-containing protein</fullName>
    </recommendedName>
</protein>
<comment type="subcellular location">
    <subcellularLocation>
        <location evidence="1">Membrane</location>
        <topology evidence="1">Multi-pass membrane protein</topology>
    </subcellularLocation>
</comment>
<dbReference type="PANTHER" id="PTHR43840:SF15">
    <property type="entry name" value="MITOCHONDRIAL METAL TRANSPORTER 1-RELATED"/>
    <property type="match status" value="1"/>
</dbReference>